<organism evidence="2 3">
    <name type="scientific">Mycena albidolilacea</name>
    <dbReference type="NCBI Taxonomy" id="1033008"/>
    <lineage>
        <taxon>Eukaryota</taxon>
        <taxon>Fungi</taxon>
        <taxon>Dikarya</taxon>
        <taxon>Basidiomycota</taxon>
        <taxon>Agaricomycotina</taxon>
        <taxon>Agaricomycetes</taxon>
        <taxon>Agaricomycetidae</taxon>
        <taxon>Agaricales</taxon>
        <taxon>Marasmiineae</taxon>
        <taxon>Mycenaceae</taxon>
        <taxon>Mycena</taxon>
    </lineage>
</organism>
<dbReference type="EMBL" id="JARIHO010000050">
    <property type="protein sequence ID" value="KAJ7321605.1"/>
    <property type="molecule type" value="Genomic_DNA"/>
</dbReference>
<reference evidence="2" key="1">
    <citation type="submission" date="2023-03" db="EMBL/GenBank/DDBJ databases">
        <title>Massive genome expansion in bonnet fungi (Mycena s.s.) driven by repeated elements and novel gene families across ecological guilds.</title>
        <authorList>
            <consortium name="Lawrence Berkeley National Laboratory"/>
            <person name="Harder C.B."/>
            <person name="Miyauchi S."/>
            <person name="Viragh M."/>
            <person name="Kuo A."/>
            <person name="Thoen E."/>
            <person name="Andreopoulos B."/>
            <person name="Lu D."/>
            <person name="Skrede I."/>
            <person name="Drula E."/>
            <person name="Henrissat B."/>
            <person name="Morin E."/>
            <person name="Kohler A."/>
            <person name="Barry K."/>
            <person name="LaButti K."/>
            <person name="Morin E."/>
            <person name="Salamov A."/>
            <person name="Lipzen A."/>
            <person name="Mereny Z."/>
            <person name="Hegedus B."/>
            <person name="Baldrian P."/>
            <person name="Stursova M."/>
            <person name="Weitz H."/>
            <person name="Taylor A."/>
            <person name="Grigoriev I.V."/>
            <person name="Nagy L.G."/>
            <person name="Martin F."/>
            <person name="Kauserud H."/>
        </authorList>
    </citation>
    <scope>NUCLEOTIDE SEQUENCE</scope>
    <source>
        <strain evidence="2">CBHHK002</strain>
    </source>
</reference>
<protein>
    <submittedName>
        <fullName evidence="2">Uncharacterized protein</fullName>
    </submittedName>
</protein>
<evidence type="ECO:0000313" key="2">
    <source>
        <dbReference type="EMBL" id="KAJ7321605.1"/>
    </source>
</evidence>
<proteinExistence type="predicted"/>
<comment type="caution">
    <text evidence="2">The sequence shown here is derived from an EMBL/GenBank/DDBJ whole genome shotgun (WGS) entry which is preliminary data.</text>
</comment>
<gene>
    <name evidence="2" type="ORF">DFH08DRAFT_818465</name>
</gene>
<feature type="region of interest" description="Disordered" evidence="1">
    <location>
        <begin position="271"/>
        <end position="297"/>
    </location>
</feature>
<name>A0AAD6ZGQ1_9AGAR</name>
<dbReference type="Proteomes" id="UP001218218">
    <property type="component" value="Unassembled WGS sequence"/>
</dbReference>
<accession>A0AAD6ZGQ1</accession>
<dbReference type="AlphaFoldDB" id="A0AAD6ZGQ1"/>
<sequence length="297" mass="32473">MFSPFKLECWGSYLAGGGEGRGRVLSLRRDVTEEKALHSEWGLRRTVIDAELLALKQGPLAGIRMNGRHPWAGQERMSSSSTTPLVCQLSSSGLIQLYELQEASPTLASEKTSMLNQMDLLPLFGDSILTLSPASAPSLQDSSMDLDLWLNSNPQEFDPHVLDEFMAVHGPALFLDSNSANTANTWNVVADTASAADHHHQLGYIGPAYRENWNLGRASQELPPLPPPHVTPSPSPSKPEELIPNAEGSDEMIAPQNIDLSFSEHNILVGKRRRTQSTRAADAAEARPIKKGLRRVP</sequence>
<evidence type="ECO:0000313" key="3">
    <source>
        <dbReference type="Proteomes" id="UP001218218"/>
    </source>
</evidence>
<feature type="compositionally biased region" description="Pro residues" evidence="1">
    <location>
        <begin position="223"/>
        <end position="237"/>
    </location>
</feature>
<keyword evidence="3" id="KW-1185">Reference proteome</keyword>
<feature type="region of interest" description="Disordered" evidence="1">
    <location>
        <begin position="218"/>
        <end position="252"/>
    </location>
</feature>
<evidence type="ECO:0000256" key="1">
    <source>
        <dbReference type="SAM" id="MobiDB-lite"/>
    </source>
</evidence>